<evidence type="ECO:0000256" key="1">
    <source>
        <dbReference type="SAM" id="Coils"/>
    </source>
</evidence>
<keyword evidence="1" id="KW-0175">Coiled coil</keyword>
<gene>
    <name evidence="4" type="ORF">A3770_12p65200</name>
    <name evidence="3" type="ORF">CPRI1469_LOCUS6574</name>
</gene>
<dbReference type="EMBL" id="CP031045">
    <property type="protein sequence ID" value="QDZ24002.1"/>
    <property type="molecule type" value="Genomic_DNA"/>
</dbReference>
<name>A0A5B8MWQ2_9CHLO</name>
<accession>A0A5B8MWQ2</accession>
<feature type="compositionally biased region" description="Basic and acidic residues" evidence="2">
    <location>
        <begin position="268"/>
        <end position="282"/>
    </location>
</feature>
<organism evidence="4 5">
    <name type="scientific">Chloropicon primus</name>
    <dbReference type="NCBI Taxonomy" id="1764295"/>
    <lineage>
        <taxon>Eukaryota</taxon>
        <taxon>Viridiplantae</taxon>
        <taxon>Chlorophyta</taxon>
        <taxon>Chloropicophyceae</taxon>
        <taxon>Chloropicales</taxon>
        <taxon>Chloropicaceae</taxon>
        <taxon>Chloropicon</taxon>
    </lineage>
</organism>
<dbReference type="AlphaFoldDB" id="A0A5B8MWQ2"/>
<protein>
    <submittedName>
        <fullName evidence="4">Uncharacterized protein</fullName>
    </submittedName>
</protein>
<evidence type="ECO:0000313" key="4">
    <source>
        <dbReference type="EMBL" id="QDZ24002.1"/>
    </source>
</evidence>
<reference evidence="3" key="2">
    <citation type="submission" date="2021-01" db="EMBL/GenBank/DDBJ databases">
        <authorList>
            <person name="Corre E."/>
            <person name="Pelletier E."/>
            <person name="Niang G."/>
            <person name="Scheremetjew M."/>
            <person name="Finn R."/>
            <person name="Kale V."/>
            <person name="Holt S."/>
            <person name="Cochrane G."/>
            <person name="Meng A."/>
            <person name="Brown T."/>
            <person name="Cohen L."/>
        </authorList>
    </citation>
    <scope>NUCLEOTIDE SEQUENCE</scope>
    <source>
        <strain evidence="3">CCMP1205</strain>
    </source>
</reference>
<reference evidence="4 5" key="1">
    <citation type="submission" date="2018-07" db="EMBL/GenBank/DDBJ databases">
        <title>The complete nuclear genome of the prasinophyte Chloropicon primus (CCMP1205).</title>
        <authorList>
            <person name="Pombert J.-F."/>
            <person name="Otis C."/>
            <person name="Turmel M."/>
            <person name="Lemieux C."/>
        </authorList>
    </citation>
    <scope>NUCLEOTIDE SEQUENCE [LARGE SCALE GENOMIC DNA]</scope>
    <source>
        <strain evidence="4 5">CCMP1205</strain>
    </source>
</reference>
<feature type="compositionally biased region" description="Basic and acidic residues" evidence="2">
    <location>
        <begin position="225"/>
        <end position="237"/>
    </location>
</feature>
<feature type="region of interest" description="Disordered" evidence="2">
    <location>
        <begin position="225"/>
        <end position="282"/>
    </location>
</feature>
<dbReference type="Proteomes" id="UP000316726">
    <property type="component" value="Chromosome 12"/>
</dbReference>
<feature type="coiled-coil region" evidence="1">
    <location>
        <begin position="124"/>
        <end position="158"/>
    </location>
</feature>
<dbReference type="EMBL" id="HBHL01009822">
    <property type="protein sequence ID" value="CAD9717712.1"/>
    <property type="molecule type" value="Transcribed_RNA"/>
</dbReference>
<evidence type="ECO:0000256" key="2">
    <source>
        <dbReference type="SAM" id="MobiDB-lite"/>
    </source>
</evidence>
<proteinExistence type="predicted"/>
<keyword evidence="5" id="KW-1185">Reference proteome</keyword>
<evidence type="ECO:0000313" key="5">
    <source>
        <dbReference type="Proteomes" id="UP000316726"/>
    </source>
</evidence>
<evidence type="ECO:0000313" key="3">
    <source>
        <dbReference type="EMBL" id="CAD9717712.1"/>
    </source>
</evidence>
<sequence>MALGGRTLARLVRGHPSRTLKGVTGSRKVLRTRRRCSRQGWTPPKALDESLSEITQRIATLPDLGTVVSLPPLPDGTESVNKVQLATSCIILCVQVALMGSARFGAGKEKEKQSLYTKEVLKEVEALRGQVARIEGAAEELRAEDEEAETRVRDQLESSRSDFLELREQFCSLEETQAQILRDQVLSVTEEVEYIQILQDKYKSVSKDIEELRACFESLQLKLEQRESKEEKEEVEAKKRRAGESLASLASPEAMRGKPPPSLPSIKSAEKEPERRNNESKL</sequence>